<dbReference type="SUPFAM" id="SSF55729">
    <property type="entry name" value="Acyl-CoA N-acyltransferases (Nat)"/>
    <property type="match status" value="1"/>
</dbReference>
<evidence type="ECO:0000313" key="2">
    <source>
        <dbReference type="EMBL" id="MFD1031565.1"/>
    </source>
</evidence>
<organism evidence="2 3">
    <name type="scientific">Metaplanococcus flavidus</name>
    <dbReference type="NCBI Taxonomy" id="569883"/>
    <lineage>
        <taxon>Bacteria</taxon>
        <taxon>Bacillati</taxon>
        <taxon>Bacillota</taxon>
        <taxon>Bacilli</taxon>
        <taxon>Bacillales</taxon>
        <taxon>Caryophanaceae</taxon>
        <taxon>Metaplanococcus</taxon>
    </lineage>
</organism>
<dbReference type="PROSITE" id="PS51186">
    <property type="entry name" value="GNAT"/>
    <property type="match status" value="1"/>
</dbReference>
<evidence type="ECO:0000259" key="1">
    <source>
        <dbReference type="PROSITE" id="PS51186"/>
    </source>
</evidence>
<gene>
    <name evidence="2" type="ORF">ACFQ1X_09005</name>
</gene>
<dbReference type="InterPro" id="IPR027365">
    <property type="entry name" value="GNAT_acetyltra_YdfB-like"/>
</dbReference>
<dbReference type="PANTHER" id="PTHR31143">
    <property type="match status" value="1"/>
</dbReference>
<dbReference type="EMBL" id="JBHTKI010000012">
    <property type="protein sequence ID" value="MFD1031565.1"/>
    <property type="molecule type" value="Genomic_DNA"/>
</dbReference>
<dbReference type="Gene3D" id="3.40.630.30">
    <property type="match status" value="1"/>
</dbReference>
<proteinExistence type="predicted"/>
<accession>A0ABW3LBY7</accession>
<dbReference type="PANTHER" id="PTHR31143:SF2">
    <property type="entry name" value="FR47-LIKE DOMAIN-CONTAINING PROTEIN-RELATED"/>
    <property type="match status" value="1"/>
</dbReference>
<dbReference type="InterPro" id="IPR000182">
    <property type="entry name" value="GNAT_dom"/>
</dbReference>
<feature type="domain" description="N-acetyltransferase" evidence="1">
    <location>
        <begin position="129"/>
        <end position="257"/>
    </location>
</feature>
<keyword evidence="3" id="KW-1185">Reference proteome</keyword>
<comment type="caution">
    <text evidence="2">The sequence shown here is derived from an EMBL/GenBank/DDBJ whole genome shotgun (WGS) entry which is preliminary data.</text>
</comment>
<protein>
    <submittedName>
        <fullName evidence="2">GNAT family N-acetyltransferase</fullName>
        <ecNumber evidence="2">2.3.1.-</ecNumber>
    </submittedName>
</protein>
<dbReference type="Pfam" id="PF12746">
    <property type="entry name" value="GNAT_acetyltran"/>
    <property type="match status" value="1"/>
</dbReference>
<dbReference type="RefSeq" id="WP_144840067.1">
    <property type="nucleotide sequence ID" value="NZ_JBHTKI010000012.1"/>
</dbReference>
<keyword evidence="2" id="KW-0012">Acyltransferase</keyword>
<dbReference type="InterPro" id="IPR016181">
    <property type="entry name" value="Acyl_CoA_acyltransferase"/>
</dbReference>
<dbReference type="EC" id="2.3.1.-" evidence="2"/>
<dbReference type="InterPro" id="IPR042573">
    <property type="entry name" value="GNAT_acetyltra_N"/>
</dbReference>
<dbReference type="Gene3D" id="3.40.630.110">
    <property type="entry name" value="GNAT acetyltransferase-like"/>
    <property type="match status" value="1"/>
</dbReference>
<evidence type="ECO:0000313" key="3">
    <source>
        <dbReference type="Proteomes" id="UP001597109"/>
    </source>
</evidence>
<dbReference type="GO" id="GO:0016746">
    <property type="term" value="F:acyltransferase activity"/>
    <property type="evidence" value="ECO:0007669"/>
    <property type="project" value="UniProtKB-KW"/>
</dbReference>
<keyword evidence="2" id="KW-0808">Transferase</keyword>
<sequence length="257" mass="28787">MIYKANDDVRKSLVPMFENIDSTIVQSYLQGHMGTAYVDDLKNPTVAQVVVGIFVFYAGNPDTEAAEEMLNNLPDYNLVIVGSDDWKRRIESARRNGVEKFPRYSLEKNPAHLDRNHIQSILATLPDGYEVKKVDKEIADKASFDELSEDFVSQFESVDDFLERGKGYAVLFEGKVVSAATSFSIFDEGIEIEIATDPDYRRKGLAAVTASALILDCLDNGLYPSWDAANAESLQLAEKLGYVFKETYDTYFIDTGK</sequence>
<reference evidence="3" key="1">
    <citation type="journal article" date="2019" name="Int. J. Syst. Evol. Microbiol.">
        <title>The Global Catalogue of Microorganisms (GCM) 10K type strain sequencing project: providing services to taxonomists for standard genome sequencing and annotation.</title>
        <authorList>
            <consortium name="The Broad Institute Genomics Platform"/>
            <consortium name="The Broad Institute Genome Sequencing Center for Infectious Disease"/>
            <person name="Wu L."/>
            <person name="Ma J."/>
        </authorList>
    </citation>
    <scope>NUCLEOTIDE SEQUENCE [LARGE SCALE GENOMIC DNA]</scope>
    <source>
        <strain evidence="3">CCUG 56756</strain>
    </source>
</reference>
<name>A0ABW3LBY7_9BACL</name>
<dbReference type="Proteomes" id="UP001597109">
    <property type="component" value="Unassembled WGS sequence"/>
</dbReference>